<gene>
    <name evidence="3" type="primary">flhB</name>
    <name evidence="3" type="ORF">GCM10009682_23250</name>
</gene>
<dbReference type="InterPro" id="IPR029025">
    <property type="entry name" value="T3SS_substrate_exporter_C"/>
</dbReference>
<keyword evidence="2" id="KW-0472">Membrane</keyword>
<dbReference type="PANTHER" id="PTHR30531">
    <property type="entry name" value="FLAGELLAR BIOSYNTHETIC PROTEIN FLHB"/>
    <property type="match status" value="1"/>
</dbReference>
<sequence length="361" mass="38310">MSGEKTEQPTAQRKQKARKEGQVARTPDLGAWAGMLAASMLLPLTVKIANGRVQELVAQVPRVIENPDETLMLRVLRDAMIAVGLSIAPLAASLLVLGIAAAAAQGGLHFASKLMVPKFSRLNPLQGIKRVVGPHALWEAVKAVFKTAVLGGVLYYSIRDLIPIMFGGGALPLEALLGEIVSAALTLIRSAALAGLVMAAADYAVARRRINKQIRMSKQEVKEEHKRSDGDPQLKGAIRSRQLAMSRNRMMAELPQADVVVVNPTHVAVALRYDPEKGAPRVIAKGAGAVAAKIRERAAEHRIPLVQDVPLARALHASCDIGAEVPPELYGAVARVLAFVMGLKARGSAAGLHRPFAAAAA</sequence>
<keyword evidence="2" id="KW-0812">Transmembrane</keyword>
<reference evidence="4" key="1">
    <citation type="journal article" date="2019" name="Int. J. Syst. Evol. Microbiol.">
        <title>The Global Catalogue of Microorganisms (GCM) 10K type strain sequencing project: providing services to taxonomists for standard genome sequencing and annotation.</title>
        <authorList>
            <consortium name="The Broad Institute Genomics Platform"/>
            <consortium name="The Broad Institute Genome Sequencing Center for Infectious Disease"/>
            <person name="Wu L."/>
            <person name="Ma J."/>
        </authorList>
    </citation>
    <scope>NUCLEOTIDE SEQUENCE [LARGE SCALE GENOMIC DNA]</scope>
    <source>
        <strain evidence="4">JCM 13250</strain>
    </source>
</reference>
<comment type="caution">
    <text evidence="3">The sequence shown here is derived from an EMBL/GenBank/DDBJ whole genome shotgun (WGS) entry which is preliminary data.</text>
</comment>
<accession>A0ABP4Y5C7</accession>
<keyword evidence="3" id="KW-0966">Cell projection</keyword>
<proteinExistence type="predicted"/>
<evidence type="ECO:0000256" key="1">
    <source>
        <dbReference type="SAM" id="MobiDB-lite"/>
    </source>
</evidence>
<evidence type="ECO:0000256" key="2">
    <source>
        <dbReference type="SAM" id="Phobius"/>
    </source>
</evidence>
<feature type="region of interest" description="Disordered" evidence="1">
    <location>
        <begin position="1"/>
        <end position="23"/>
    </location>
</feature>
<keyword evidence="3" id="KW-0969">Cilium</keyword>
<keyword evidence="3" id="KW-0282">Flagellum</keyword>
<dbReference type="SUPFAM" id="SSF160544">
    <property type="entry name" value="EscU C-terminal domain-like"/>
    <property type="match status" value="1"/>
</dbReference>
<dbReference type="EMBL" id="BAAALT010000058">
    <property type="protein sequence ID" value="GAA1800949.1"/>
    <property type="molecule type" value="Genomic_DNA"/>
</dbReference>
<evidence type="ECO:0000313" key="3">
    <source>
        <dbReference type="EMBL" id="GAA1800949.1"/>
    </source>
</evidence>
<protein>
    <submittedName>
        <fullName evidence="3">Flagellar biosynthesis protein FlhB</fullName>
    </submittedName>
</protein>
<evidence type="ECO:0000313" key="4">
    <source>
        <dbReference type="Proteomes" id="UP001500218"/>
    </source>
</evidence>
<dbReference type="Pfam" id="PF01312">
    <property type="entry name" value="Bac_export_2"/>
    <property type="match status" value="1"/>
</dbReference>
<feature type="transmembrane region" description="Helical" evidence="2">
    <location>
        <begin position="79"/>
        <end position="104"/>
    </location>
</feature>
<keyword evidence="4" id="KW-1185">Reference proteome</keyword>
<dbReference type="Proteomes" id="UP001500218">
    <property type="component" value="Unassembled WGS sequence"/>
</dbReference>
<keyword evidence="2" id="KW-1133">Transmembrane helix</keyword>
<dbReference type="InterPro" id="IPR006135">
    <property type="entry name" value="T3SS_substrate_exporter"/>
</dbReference>
<dbReference type="PANTHER" id="PTHR30531:SF12">
    <property type="entry name" value="FLAGELLAR BIOSYNTHETIC PROTEIN FLHB"/>
    <property type="match status" value="1"/>
</dbReference>
<dbReference type="PRINTS" id="PR00950">
    <property type="entry name" value="TYPE3IMSPROT"/>
</dbReference>
<organism evidence="3 4">
    <name type="scientific">Luedemannella flava</name>
    <dbReference type="NCBI Taxonomy" id="349316"/>
    <lineage>
        <taxon>Bacteria</taxon>
        <taxon>Bacillati</taxon>
        <taxon>Actinomycetota</taxon>
        <taxon>Actinomycetes</taxon>
        <taxon>Micromonosporales</taxon>
        <taxon>Micromonosporaceae</taxon>
        <taxon>Luedemannella</taxon>
    </lineage>
</organism>
<dbReference type="RefSeq" id="WP_344129327.1">
    <property type="nucleotide sequence ID" value="NZ_BAAALT010000058.1"/>
</dbReference>
<dbReference type="Gene3D" id="6.10.250.2080">
    <property type="match status" value="1"/>
</dbReference>
<dbReference type="Gene3D" id="3.40.1690.10">
    <property type="entry name" value="secretion proteins EscU"/>
    <property type="match status" value="1"/>
</dbReference>
<name>A0ABP4Y5C7_9ACTN</name>